<dbReference type="EMBL" id="CAJEWN010000093">
    <property type="protein sequence ID" value="CAD2162782.1"/>
    <property type="molecule type" value="Genomic_DNA"/>
</dbReference>
<gene>
    <name evidence="1" type="ORF">MENT_LOCUS15618</name>
</gene>
<dbReference type="AlphaFoldDB" id="A0A6V7UPM9"/>
<sequence>MPASSAEAKNCTEAIGKELIQTQHNFVKSCRISLIFMSFDSVRRALLNKITFVYSIFHPKFAPVFFKFSETFVSDLLHHILLILVSFDSAQAALSSELTIKKSYFYPLNCATPPYVFLSSGPISRSTSSPVKMSGTF</sequence>
<evidence type="ECO:0000313" key="2">
    <source>
        <dbReference type="Proteomes" id="UP000580250"/>
    </source>
</evidence>
<organism evidence="1 2">
    <name type="scientific">Meloidogyne enterolobii</name>
    <name type="common">Root-knot nematode worm</name>
    <name type="synonym">Meloidogyne mayaguensis</name>
    <dbReference type="NCBI Taxonomy" id="390850"/>
    <lineage>
        <taxon>Eukaryota</taxon>
        <taxon>Metazoa</taxon>
        <taxon>Ecdysozoa</taxon>
        <taxon>Nematoda</taxon>
        <taxon>Chromadorea</taxon>
        <taxon>Rhabditida</taxon>
        <taxon>Tylenchina</taxon>
        <taxon>Tylenchomorpha</taxon>
        <taxon>Tylenchoidea</taxon>
        <taxon>Meloidogynidae</taxon>
        <taxon>Meloidogyninae</taxon>
        <taxon>Meloidogyne</taxon>
    </lineage>
</organism>
<protein>
    <submittedName>
        <fullName evidence="1">Uncharacterized protein</fullName>
    </submittedName>
</protein>
<comment type="caution">
    <text evidence="1">The sequence shown here is derived from an EMBL/GenBank/DDBJ whole genome shotgun (WGS) entry which is preliminary data.</text>
</comment>
<reference evidence="1 2" key="1">
    <citation type="submission" date="2020-08" db="EMBL/GenBank/DDBJ databases">
        <authorList>
            <person name="Koutsovoulos G."/>
            <person name="Danchin GJ E."/>
        </authorList>
    </citation>
    <scope>NUCLEOTIDE SEQUENCE [LARGE SCALE GENOMIC DNA]</scope>
</reference>
<dbReference type="Proteomes" id="UP000580250">
    <property type="component" value="Unassembled WGS sequence"/>
</dbReference>
<evidence type="ECO:0000313" key="1">
    <source>
        <dbReference type="EMBL" id="CAD2162782.1"/>
    </source>
</evidence>
<proteinExistence type="predicted"/>
<accession>A0A6V7UPM9</accession>
<name>A0A6V7UPM9_MELEN</name>